<evidence type="ECO:0000313" key="2">
    <source>
        <dbReference type="EMBL" id="BAD86305.1"/>
    </source>
</evidence>
<evidence type="ECO:0000256" key="1">
    <source>
        <dbReference type="SAM" id="MobiDB-lite"/>
    </source>
</evidence>
<dbReference type="HOGENOM" id="CLU_1032975_0_0_2"/>
<protein>
    <submittedName>
        <fullName evidence="2">Uncharacterized protein</fullName>
    </submittedName>
</protein>
<organism evidence="2 3">
    <name type="scientific">Thermococcus kodakarensis (strain ATCC BAA-918 / JCM 12380 / KOD1)</name>
    <name type="common">Pyrococcus kodakaraensis (strain KOD1)</name>
    <dbReference type="NCBI Taxonomy" id="69014"/>
    <lineage>
        <taxon>Archaea</taxon>
        <taxon>Methanobacteriati</taxon>
        <taxon>Methanobacteriota</taxon>
        <taxon>Thermococci</taxon>
        <taxon>Thermococcales</taxon>
        <taxon>Thermococcaceae</taxon>
        <taxon>Thermococcus</taxon>
    </lineage>
</organism>
<keyword evidence="3" id="KW-1185">Reference proteome</keyword>
<dbReference type="AlphaFoldDB" id="Q5JEX3"/>
<feature type="compositionally biased region" description="Polar residues" evidence="1">
    <location>
        <begin position="47"/>
        <end position="69"/>
    </location>
</feature>
<dbReference type="PROSITE" id="PS51257">
    <property type="entry name" value="PROKAR_LIPOPROTEIN"/>
    <property type="match status" value="1"/>
</dbReference>
<gene>
    <name evidence="2" type="ordered locus">TK2116</name>
</gene>
<dbReference type="Proteomes" id="UP000000536">
    <property type="component" value="Chromosome"/>
</dbReference>
<dbReference type="PATRIC" id="fig|69014.16.peg.2072"/>
<sequence>MEIRIQGVKSMNGKRVLGLLIAILIVASAGCLGGETTTDTKPETADSMHTSGINSTKTNTGIDSSSSNRETGDVDLESIVGKIETYSYHQDALMKLDVTTTEGNITMNTNVSMLIIENGYVDTVGRKALVNSTITILPDNLTENMLQIVIGNKTYIKTSFGVNEINFTTLWDSHPLRLVEAIIQEEPLAKYTENGTTVFVYSLSEDVILPLAEAYLSPGDSNVTITDAVLEIHVANGTIIQIKLAYSLVAKMSSDDAFGHIEVIETGTWKSTVRITSINEKREVEPPTT</sequence>
<reference evidence="2 3" key="1">
    <citation type="journal article" date="2005" name="Genome Res.">
        <title>Complete genome sequence of the hyperthermophilic archaeon Thermococcus kodakaraensis KOD1 and comparison with Pyrococcus genomes.</title>
        <authorList>
            <person name="Fukui T."/>
            <person name="Atomi H."/>
            <person name="Kanai T."/>
            <person name="Matsumi R."/>
            <person name="Fujiwara S."/>
            <person name="Imanaka T."/>
        </authorList>
    </citation>
    <scope>NUCLEOTIDE SEQUENCE [LARGE SCALE GENOMIC DNA]</scope>
    <source>
        <strain evidence="3">ATCC BAA-918 / JCM 12380 / KOD1</strain>
    </source>
</reference>
<dbReference type="InParanoid" id="Q5JEX3"/>
<evidence type="ECO:0000313" key="3">
    <source>
        <dbReference type="Proteomes" id="UP000000536"/>
    </source>
</evidence>
<proteinExistence type="predicted"/>
<dbReference type="STRING" id="69014.TK2116"/>
<dbReference type="eggNOG" id="arCOG10029">
    <property type="taxonomic scope" value="Archaea"/>
</dbReference>
<name>Q5JEX3_THEKO</name>
<dbReference type="EMBL" id="AP006878">
    <property type="protein sequence ID" value="BAD86305.1"/>
    <property type="molecule type" value="Genomic_DNA"/>
</dbReference>
<dbReference type="EnsemblBacteria" id="BAD86305">
    <property type="protein sequence ID" value="BAD86305"/>
    <property type="gene ID" value="TK2116"/>
</dbReference>
<feature type="region of interest" description="Disordered" evidence="1">
    <location>
        <begin position="37"/>
        <end position="71"/>
    </location>
</feature>
<accession>Q5JEX3</accession>
<dbReference type="KEGG" id="tko:TK2116"/>